<protein>
    <submittedName>
        <fullName evidence="1">Uncharacterized protein</fullName>
    </submittedName>
</protein>
<accession>A0A3B0WIL3</accession>
<evidence type="ECO:0000313" key="1">
    <source>
        <dbReference type="EMBL" id="VAW49259.1"/>
    </source>
</evidence>
<dbReference type="EMBL" id="UOFC01000269">
    <property type="protein sequence ID" value="VAW49259.1"/>
    <property type="molecule type" value="Genomic_DNA"/>
</dbReference>
<dbReference type="AlphaFoldDB" id="A0A3B0WIL3"/>
<name>A0A3B0WIL3_9ZZZZ</name>
<organism evidence="1">
    <name type="scientific">hydrothermal vent metagenome</name>
    <dbReference type="NCBI Taxonomy" id="652676"/>
    <lineage>
        <taxon>unclassified sequences</taxon>
        <taxon>metagenomes</taxon>
        <taxon>ecological metagenomes</taxon>
    </lineage>
</organism>
<proteinExistence type="predicted"/>
<sequence length="247" mass="26477">MKKITTVMSLLTVASFGAIAQCDNTNLSAWSGTTINDAGALIVTAQSAMNSTVCGMEVAAKTDRNKNFVQDLSPSAEQRFRARFFIDPQGIALPTSGFNRKVKVHMAQCTAAGLPCRFNGIVQIKLAATVNEGYVLDSFVVDKNGGDGTKRFRVDIPDTGATSIEYDVDLTAGTFKLWVNATSEADPVANNAAGGEPIDYVGLDMSDWAGGVNRARLGFMNSPANVPVDTPIYVDEYESRRQTFIGQ</sequence>
<gene>
    <name evidence="1" type="ORF">MNBD_GAMMA03-13</name>
</gene>
<reference evidence="1" key="1">
    <citation type="submission" date="2018-06" db="EMBL/GenBank/DDBJ databases">
        <authorList>
            <person name="Zhirakovskaya E."/>
        </authorList>
    </citation>
    <scope>NUCLEOTIDE SEQUENCE</scope>
</reference>